<organism evidence="1 2">
    <name type="scientific">Dermacentor silvarum</name>
    <name type="common">Tick</name>
    <dbReference type="NCBI Taxonomy" id="543639"/>
    <lineage>
        <taxon>Eukaryota</taxon>
        <taxon>Metazoa</taxon>
        <taxon>Ecdysozoa</taxon>
        <taxon>Arthropoda</taxon>
        <taxon>Chelicerata</taxon>
        <taxon>Arachnida</taxon>
        <taxon>Acari</taxon>
        <taxon>Parasitiformes</taxon>
        <taxon>Ixodida</taxon>
        <taxon>Ixodoidea</taxon>
        <taxon>Ixodidae</taxon>
        <taxon>Rhipicephalinae</taxon>
        <taxon>Dermacentor</taxon>
    </lineage>
</organism>
<dbReference type="EMBL" id="CM023475">
    <property type="protein sequence ID" value="KAH7945312.1"/>
    <property type="molecule type" value="Genomic_DNA"/>
</dbReference>
<proteinExistence type="predicted"/>
<dbReference type="Proteomes" id="UP000821865">
    <property type="component" value="Chromosome 6"/>
</dbReference>
<sequence length="387" mass="40752">MPTAADGSELDVNRGAPLRAPSPLILGVNCGGGAVPRKTTLLDLEQSSDVTCEKRKKRSHSEDSGCPDSANTTDSGLVCDDSLPPASTTRESSAAASEDSATSDYSSAGSGTEHPETPASHSAGMVVRTARTAVPASGAPTTAAVSGIKSPTSMQQALQLKRARRSARLEHRRSLEVKYALLSDADGDRPLHIAVLHDDITLVQRLCRLTRAAGASVDVLNSLRQTPLHLALIVGNEPAVEVLLREGASVLLRDRNGNTALHLALKYPSLGCMRLVLSHRLAAKIVDAPDFDGYSPLHLAVLLNKPEAVNLLIKANCDINVSDGRSGRTPLYHAIALQREHLVKQLVSHGASIEAQDYAGHSCLALAKEAKSPCLSFLQGKGSALCS</sequence>
<name>A0ACB8CKB3_DERSI</name>
<evidence type="ECO:0000313" key="2">
    <source>
        <dbReference type="Proteomes" id="UP000821865"/>
    </source>
</evidence>
<accession>A0ACB8CKB3</accession>
<protein>
    <submittedName>
        <fullName evidence="1">Uncharacterized protein</fullName>
    </submittedName>
</protein>
<gene>
    <name evidence="1" type="ORF">HPB49_009473</name>
</gene>
<keyword evidence="2" id="KW-1185">Reference proteome</keyword>
<evidence type="ECO:0000313" key="1">
    <source>
        <dbReference type="EMBL" id="KAH7945312.1"/>
    </source>
</evidence>
<reference evidence="1" key="1">
    <citation type="submission" date="2020-05" db="EMBL/GenBank/DDBJ databases">
        <title>Large-scale comparative analyses of tick genomes elucidate their genetic diversity and vector capacities.</title>
        <authorList>
            <person name="Jia N."/>
            <person name="Wang J."/>
            <person name="Shi W."/>
            <person name="Du L."/>
            <person name="Sun Y."/>
            <person name="Zhan W."/>
            <person name="Jiang J."/>
            <person name="Wang Q."/>
            <person name="Zhang B."/>
            <person name="Ji P."/>
            <person name="Sakyi L.B."/>
            <person name="Cui X."/>
            <person name="Yuan T."/>
            <person name="Jiang B."/>
            <person name="Yang W."/>
            <person name="Lam T.T.-Y."/>
            <person name="Chang Q."/>
            <person name="Ding S."/>
            <person name="Wang X."/>
            <person name="Zhu J."/>
            <person name="Ruan X."/>
            <person name="Zhao L."/>
            <person name="Wei J."/>
            <person name="Que T."/>
            <person name="Du C."/>
            <person name="Cheng J."/>
            <person name="Dai P."/>
            <person name="Han X."/>
            <person name="Huang E."/>
            <person name="Gao Y."/>
            <person name="Liu J."/>
            <person name="Shao H."/>
            <person name="Ye R."/>
            <person name="Li L."/>
            <person name="Wei W."/>
            <person name="Wang X."/>
            <person name="Wang C."/>
            <person name="Yang T."/>
            <person name="Huo Q."/>
            <person name="Li W."/>
            <person name="Guo W."/>
            <person name="Chen H."/>
            <person name="Zhou L."/>
            <person name="Ni X."/>
            <person name="Tian J."/>
            <person name="Zhou Y."/>
            <person name="Sheng Y."/>
            <person name="Liu T."/>
            <person name="Pan Y."/>
            <person name="Xia L."/>
            <person name="Li J."/>
            <person name="Zhao F."/>
            <person name="Cao W."/>
        </authorList>
    </citation>
    <scope>NUCLEOTIDE SEQUENCE</scope>
    <source>
        <strain evidence="1">Dsil-2018</strain>
    </source>
</reference>
<comment type="caution">
    <text evidence="1">The sequence shown here is derived from an EMBL/GenBank/DDBJ whole genome shotgun (WGS) entry which is preliminary data.</text>
</comment>